<accession>A0A0E9RF61</accession>
<reference evidence="1" key="1">
    <citation type="submission" date="2014-11" db="EMBL/GenBank/DDBJ databases">
        <authorList>
            <person name="Amaro Gonzalez C."/>
        </authorList>
    </citation>
    <scope>NUCLEOTIDE SEQUENCE</scope>
</reference>
<name>A0A0E9RF61_ANGAN</name>
<organism evidence="1">
    <name type="scientific">Anguilla anguilla</name>
    <name type="common">European freshwater eel</name>
    <name type="synonym">Muraena anguilla</name>
    <dbReference type="NCBI Taxonomy" id="7936"/>
    <lineage>
        <taxon>Eukaryota</taxon>
        <taxon>Metazoa</taxon>
        <taxon>Chordata</taxon>
        <taxon>Craniata</taxon>
        <taxon>Vertebrata</taxon>
        <taxon>Euteleostomi</taxon>
        <taxon>Actinopterygii</taxon>
        <taxon>Neopterygii</taxon>
        <taxon>Teleostei</taxon>
        <taxon>Anguilliformes</taxon>
        <taxon>Anguillidae</taxon>
        <taxon>Anguilla</taxon>
    </lineage>
</organism>
<dbReference type="AlphaFoldDB" id="A0A0E9RF61"/>
<reference evidence="1" key="2">
    <citation type="journal article" date="2015" name="Fish Shellfish Immunol.">
        <title>Early steps in the European eel (Anguilla anguilla)-Vibrio vulnificus interaction in the gills: Role of the RtxA13 toxin.</title>
        <authorList>
            <person name="Callol A."/>
            <person name="Pajuelo D."/>
            <person name="Ebbesson L."/>
            <person name="Teles M."/>
            <person name="MacKenzie S."/>
            <person name="Amaro C."/>
        </authorList>
    </citation>
    <scope>NUCLEOTIDE SEQUENCE</scope>
</reference>
<dbReference type="EMBL" id="GBXM01080821">
    <property type="protein sequence ID" value="JAH27756.1"/>
    <property type="molecule type" value="Transcribed_RNA"/>
</dbReference>
<proteinExistence type="predicted"/>
<dbReference type="EMBL" id="GBXM01078662">
    <property type="protein sequence ID" value="JAH29915.1"/>
    <property type="molecule type" value="Transcribed_RNA"/>
</dbReference>
<sequence>MNFFLHVYTTVGHHYDFGIQFKLV</sequence>
<evidence type="ECO:0000313" key="1">
    <source>
        <dbReference type="EMBL" id="JAH27756.1"/>
    </source>
</evidence>
<protein>
    <submittedName>
        <fullName evidence="1">Uncharacterized protein</fullName>
    </submittedName>
</protein>